<comment type="caution">
    <text evidence="8">The sequence shown here is derived from an EMBL/GenBank/DDBJ whole genome shotgun (WGS) entry which is preliminary data.</text>
</comment>
<comment type="similarity">
    <text evidence="2">Belongs to the UPF0324 family.</text>
</comment>
<evidence type="ECO:0000313" key="9">
    <source>
        <dbReference type="Proteomes" id="UP000077271"/>
    </source>
</evidence>
<name>A0A177KJH8_9BACI</name>
<dbReference type="InterPro" id="IPR018383">
    <property type="entry name" value="UPF0324_pro"/>
</dbReference>
<comment type="subcellular location">
    <subcellularLocation>
        <location evidence="1">Cell membrane</location>
        <topology evidence="1">Multi-pass membrane protein</topology>
    </subcellularLocation>
</comment>
<reference evidence="8 9" key="1">
    <citation type="submission" date="2016-01" db="EMBL/GenBank/DDBJ databases">
        <title>Investigation of taxonomic status of Bacillus aminovorans.</title>
        <authorList>
            <person name="Verma A."/>
            <person name="Pal Y."/>
            <person name="Krishnamurthi S."/>
        </authorList>
    </citation>
    <scope>NUCLEOTIDE SEQUENCE [LARGE SCALE GENOMIC DNA]</scope>
    <source>
        <strain evidence="8 9">DSM 4337</strain>
    </source>
</reference>
<dbReference type="OrthoDB" id="9811391at2"/>
<evidence type="ECO:0000256" key="5">
    <source>
        <dbReference type="ARBA" id="ARBA00022989"/>
    </source>
</evidence>
<feature type="transmembrane region" description="Helical" evidence="7">
    <location>
        <begin position="129"/>
        <end position="152"/>
    </location>
</feature>
<evidence type="ECO:0000256" key="1">
    <source>
        <dbReference type="ARBA" id="ARBA00004651"/>
    </source>
</evidence>
<dbReference type="GO" id="GO:0005886">
    <property type="term" value="C:plasma membrane"/>
    <property type="evidence" value="ECO:0007669"/>
    <property type="project" value="UniProtKB-SubCell"/>
</dbReference>
<evidence type="ECO:0000313" key="8">
    <source>
        <dbReference type="EMBL" id="OAH53136.1"/>
    </source>
</evidence>
<feature type="transmembrane region" description="Helical" evidence="7">
    <location>
        <begin position="39"/>
        <end position="55"/>
    </location>
</feature>
<evidence type="ECO:0000256" key="2">
    <source>
        <dbReference type="ARBA" id="ARBA00007977"/>
    </source>
</evidence>
<feature type="transmembrane region" description="Helical" evidence="7">
    <location>
        <begin position="224"/>
        <end position="241"/>
    </location>
</feature>
<feature type="transmembrane region" description="Helical" evidence="7">
    <location>
        <begin position="158"/>
        <end position="178"/>
    </location>
</feature>
<dbReference type="Proteomes" id="UP000077271">
    <property type="component" value="Unassembled WGS sequence"/>
</dbReference>
<dbReference type="PANTHER" id="PTHR30106:SF2">
    <property type="entry name" value="UPF0324 INNER MEMBRANE PROTEIN YEIH"/>
    <property type="match status" value="1"/>
</dbReference>
<evidence type="ECO:0000256" key="7">
    <source>
        <dbReference type="SAM" id="Phobius"/>
    </source>
</evidence>
<evidence type="ECO:0000256" key="6">
    <source>
        <dbReference type="ARBA" id="ARBA00023136"/>
    </source>
</evidence>
<keyword evidence="5 7" id="KW-1133">Transmembrane helix</keyword>
<evidence type="ECO:0000256" key="3">
    <source>
        <dbReference type="ARBA" id="ARBA00022475"/>
    </source>
</evidence>
<protein>
    <recommendedName>
        <fullName evidence="10">Sulfate exporter family transporter</fullName>
    </recommendedName>
</protein>
<feature type="transmembrane region" description="Helical" evidence="7">
    <location>
        <begin position="283"/>
        <end position="303"/>
    </location>
</feature>
<feature type="transmembrane region" description="Helical" evidence="7">
    <location>
        <begin position="253"/>
        <end position="271"/>
    </location>
</feature>
<feature type="transmembrane region" description="Helical" evidence="7">
    <location>
        <begin position="16"/>
        <end position="33"/>
    </location>
</feature>
<evidence type="ECO:0000256" key="4">
    <source>
        <dbReference type="ARBA" id="ARBA00022692"/>
    </source>
</evidence>
<proteinExistence type="inferred from homology"/>
<feature type="transmembrane region" description="Helical" evidence="7">
    <location>
        <begin position="190"/>
        <end position="212"/>
    </location>
</feature>
<dbReference type="RefSeq" id="WP_063975523.1">
    <property type="nucleotide sequence ID" value="NZ_LQWZ01000036.1"/>
</dbReference>
<feature type="transmembrane region" description="Helical" evidence="7">
    <location>
        <begin position="315"/>
        <end position="332"/>
    </location>
</feature>
<organism evidence="8 9">
    <name type="scientific">Domibacillus aminovorans</name>
    <dbReference type="NCBI Taxonomy" id="29332"/>
    <lineage>
        <taxon>Bacteria</taxon>
        <taxon>Bacillati</taxon>
        <taxon>Bacillota</taxon>
        <taxon>Bacilli</taxon>
        <taxon>Bacillales</taxon>
        <taxon>Bacillaceae</taxon>
        <taxon>Domibacillus</taxon>
    </lineage>
</organism>
<dbReference type="Pfam" id="PF03601">
    <property type="entry name" value="Cons_hypoth698"/>
    <property type="match status" value="1"/>
</dbReference>
<feature type="transmembrane region" description="Helical" evidence="7">
    <location>
        <begin position="76"/>
        <end position="94"/>
    </location>
</feature>
<evidence type="ECO:0008006" key="10">
    <source>
        <dbReference type="Google" id="ProtNLM"/>
    </source>
</evidence>
<feature type="transmembrane region" description="Helical" evidence="7">
    <location>
        <begin position="100"/>
        <end position="122"/>
    </location>
</feature>
<sequence length="334" mass="35044">MKEAVLSIQIPKQKELVNGIAFTTLITGISFAAANIPVIGYAGPLALSILLAVLYRNAIGYPEQWRAGITFTGKTILRFAIILYGIRLNVVVVASEGLPLLFQAALSVVFASVAMVITGRWLNIEPKLALLLGAGTGICGAAAIAAAAPIIAAKEEDTALSVGMIAFLGTIFALLYPVISPIIGLTAKQYGLWSGFTLHEIAHAALAGAAGGTDAMAAALLSKLSRVLLLFPFCLILLFFVKKKNGTQQSAPFPYFLIGFLIVSALGTIGTEKGFLSTDKTDLIASGGTFLMGMAMCALGMSVDLRQIKTRAVKPLVALIIVSILLSILTLFCI</sequence>
<keyword evidence="4 7" id="KW-0812">Transmembrane</keyword>
<accession>A0A177KJH8</accession>
<keyword evidence="3" id="KW-1003">Cell membrane</keyword>
<gene>
    <name evidence="8" type="ORF">AWH48_12330</name>
</gene>
<dbReference type="AlphaFoldDB" id="A0A177KJH8"/>
<dbReference type="EMBL" id="LQWZ01000036">
    <property type="protein sequence ID" value="OAH53136.1"/>
    <property type="molecule type" value="Genomic_DNA"/>
</dbReference>
<keyword evidence="6 7" id="KW-0472">Membrane</keyword>
<dbReference type="PANTHER" id="PTHR30106">
    <property type="entry name" value="INNER MEMBRANE PROTEIN YEIH-RELATED"/>
    <property type="match status" value="1"/>
</dbReference>